<name>A0A7W8ZMG6_9SPHI</name>
<proteinExistence type="predicted"/>
<sequence>MAKQTLNIIKNWFRTGLKPSQQQFWDTWDSFWHKDAMIPSGNIENLDKRFDEKADAEALNSHMRDLTAHGLGLKAGLGDQNIFTAANTFTHKIRTPEVLTDTGINFNIDLQNKVSARGFAGKIAFGLEDGNISFSSTSGVQDASADPSFIGSQFRVGVKGDTDIAGVLSTAAVSFNTTEDFHQYIRPAKATISADTQLFLPDLSGTLARIEDIPVITAGNNITITGTLLNPVINASGSSNGSATLISVTYNELNVLLNEKNLVPGQLYLLTDFQSTFVYGIHDMNDVDEYLSYGSASYSGDIEPLIIKALKKDRLSAIVKSTVYENDEVCYTIQNLNKGILASTKGTILRRTDKRFNNTANFDYRVTKYITNNGVPKTALNLIRNCKIEINGSYNEVLPLVIGEMSDSEFFSSESNIMMRLTNSKISMVGGAIMSSRVSVNSCEINGSLLLVSKYYSNGLSLNYIYAYTGVSYKYLYDATIVKYLANKSTPSYVAYNEEVFYLQNNVSEGPVTNTILPRHYDS</sequence>
<dbReference type="RefSeq" id="WP_183882548.1">
    <property type="nucleotide sequence ID" value="NZ_JACHCD010000007.1"/>
</dbReference>
<evidence type="ECO:0000313" key="1">
    <source>
        <dbReference type="EMBL" id="MBB5636734.1"/>
    </source>
</evidence>
<gene>
    <name evidence="1" type="ORF">HDE68_002635</name>
</gene>
<dbReference type="AlphaFoldDB" id="A0A7W8ZMG6"/>
<comment type="caution">
    <text evidence="1">The sequence shown here is derived from an EMBL/GenBank/DDBJ whole genome shotgun (WGS) entry which is preliminary data.</text>
</comment>
<dbReference type="Proteomes" id="UP000537204">
    <property type="component" value="Unassembled WGS sequence"/>
</dbReference>
<evidence type="ECO:0000313" key="2">
    <source>
        <dbReference type="Proteomes" id="UP000537204"/>
    </source>
</evidence>
<protein>
    <submittedName>
        <fullName evidence="1">Uncharacterized protein</fullName>
    </submittedName>
</protein>
<dbReference type="EMBL" id="JACHCE010000003">
    <property type="protein sequence ID" value="MBB5636734.1"/>
    <property type="molecule type" value="Genomic_DNA"/>
</dbReference>
<reference evidence="1 2" key="1">
    <citation type="submission" date="2020-08" db="EMBL/GenBank/DDBJ databases">
        <title>Genomic Encyclopedia of Type Strains, Phase IV (KMG-V): Genome sequencing to study the core and pangenomes of soil and plant-associated prokaryotes.</title>
        <authorList>
            <person name="Whitman W."/>
        </authorList>
    </citation>
    <scope>NUCLEOTIDE SEQUENCE [LARGE SCALE GENOMIC DNA]</scope>
    <source>
        <strain evidence="1 2">S3M1</strain>
    </source>
</reference>
<accession>A0A7W8ZMG6</accession>
<organism evidence="1 2">
    <name type="scientific">Pedobacter cryoconitis</name>
    <dbReference type="NCBI Taxonomy" id="188932"/>
    <lineage>
        <taxon>Bacteria</taxon>
        <taxon>Pseudomonadati</taxon>
        <taxon>Bacteroidota</taxon>
        <taxon>Sphingobacteriia</taxon>
        <taxon>Sphingobacteriales</taxon>
        <taxon>Sphingobacteriaceae</taxon>
        <taxon>Pedobacter</taxon>
    </lineage>
</organism>